<evidence type="ECO:0000313" key="3">
    <source>
        <dbReference type="Proteomes" id="UP000465360"/>
    </source>
</evidence>
<reference evidence="2 3" key="1">
    <citation type="journal article" date="2019" name="Emerg. Microbes Infect.">
        <title>Comprehensive subspecies identification of 175 nontuberculous mycobacteria species based on 7547 genomic profiles.</title>
        <authorList>
            <person name="Matsumoto Y."/>
            <person name="Kinjo T."/>
            <person name="Motooka D."/>
            <person name="Nabeya D."/>
            <person name="Jung N."/>
            <person name="Uechi K."/>
            <person name="Horii T."/>
            <person name="Iida T."/>
            <person name="Fujita J."/>
            <person name="Nakamura S."/>
        </authorList>
    </citation>
    <scope>NUCLEOTIDE SEQUENCE [LARGE SCALE GENOMIC DNA]</scope>
    <source>
        <strain evidence="2 3">JCM 30725</strain>
    </source>
</reference>
<keyword evidence="1" id="KW-0812">Transmembrane</keyword>
<keyword evidence="3" id="KW-1185">Reference proteome</keyword>
<keyword evidence="1" id="KW-0472">Membrane</keyword>
<gene>
    <name evidence="2" type="ORF">MBOU_28190</name>
</gene>
<name>A0A7I9YQ93_MYCBU</name>
<sequence>MGFVAALLTACSGFLLAVLWMDLMFDVQALRRRNRAQELPESVLASIAGYYHRATTTSQPMGRLIAVVMLILLGALGFQAFRGHEPAWVLWTSVVLACLPIGLALTRTVPRAVRLGHRADTAADQSRLARAVGRDHLICACCMLALLVLWTARSLAV</sequence>
<evidence type="ECO:0000256" key="1">
    <source>
        <dbReference type="SAM" id="Phobius"/>
    </source>
</evidence>
<keyword evidence="1" id="KW-1133">Transmembrane helix</keyword>
<feature type="transmembrane region" description="Helical" evidence="1">
    <location>
        <begin position="61"/>
        <end position="81"/>
    </location>
</feature>
<dbReference type="AlphaFoldDB" id="A0A7I9YQ93"/>
<dbReference type="Proteomes" id="UP000465360">
    <property type="component" value="Unassembled WGS sequence"/>
</dbReference>
<evidence type="ECO:0008006" key="4">
    <source>
        <dbReference type="Google" id="ProtNLM"/>
    </source>
</evidence>
<feature type="transmembrane region" description="Helical" evidence="1">
    <location>
        <begin position="137"/>
        <end position="156"/>
    </location>
</feature>
<protein>
    <recommendedName>
        <fullName evidence="4">DUF1772 domain-containing protein</fullName>
    </recommendedName>
</protein>
<evidence type="ECO:0000313" key="2">
    <source>
        <dbReference type="EMBL" id="GFG90777.1"/>
    </source>
</evidence>
<feature type="transmembrane region" description="Helical" evidence="1">
    <location>
        <begin position="6"/>
        <end position="25"/>
    </location>
</feature>
<feature type="transmembrane region" description="Helical" evidence="1">
    <location>
        <begin position="87"/>
        <end position="105"/>
    </location>
</feature>
<accession>A0A7I9YQ93</accession>
<proteinExistence type="predicted"/>
<organism evidence="2 3">
    <name type="scientific">Mycobacterium bourgelatii</name>
    <dbReference type="NCBI Taxonomy" id="1273442"/>
    <lineage>
        <taxon>Bacteria</taxon>
        <taxon>Bacillati</taxon>
        <taxon>Actinomycetota</taxon>
        <taxon>Actinomycetes</taxon>
        <taxon>Mycobacteriales</taxon>
        <taxon>Mycobacteriaceae</taxon>
        <taxon>Mycobacterium</taxon>
    </lineage>
</organism>
<comment type="caution">
    <text evidence="2">The sequence shown here is derived from an EMBL/GenBank/DDBJ whole genome shotgun (WGS) entry which is preliminary data.</text>
</comment>
<dbReference type="EMBL" id="BLKZ01000001">
    <property type="protein sequence ID" value="GFG90777.1"/>
    <property type="molecule type" value="Genomic_DNA"/>
</dbReference>